<evidence type="ECO:0000313" key="3">
    <source>
        <dbReference type="EMBL" id="GJE92399.1"/>
    </source>
</evidence>
<name>A0A9P3GDL0_9APHY</name>
<protein>
    <submittedName>
        <fullName evidence="3">Pentatricopeptide repeat domain-containing protein</fullName>
    </submittedName>
</protein>
<comment type="caution">
    <text evidence="3">The sequence shown here is derived from an EMBL/GenBank/DDBJ whole genome shotgun (WGS) entry which is preliminary data.</text>
</comment>
<gene>
    <name evidence="3" type="ORF">PsYK624_085530</name>
</gene>
<dbReference type="OrthoDB" id="185373at2759"/>
<dbReference type="AlphaFoldDB" id="A0A9P3GDL0"/>
<dbReference type="PROSITE" id="PS51375">
    <property type="entry name" value="PPR"/>
    <property type="match status" value="1"/>
</dbReference>
<dbReference type="EMBL" id="BPQB01000026">
    <property type="protein sequence ID" value="GJE92399.1"/>
    <property type="molecule type" value="Genomic_DNA"/>
</dbReference>
<dbReference type="InterPro" id="IPR011990">
    <property type="entry name" value="TPR-like_helical_dom_sf"/>
</dbReference>
<keyword evidence="4" id="KW-1185">Reference proteome</keyword>
<feature type="repeat" description="PPR" evidence="2">
    <location>
        <begin position="336"/>
        <end position="370"/>
    </location>
</feature>
<evidence type="ECO:0000313" key="4">
    <source>
        <dbReference type="Proteomes" id="UP000703269"/>
    </source>
</evidence>
<dbReference type="Gene3D" id="1.25.40.10">
    <property type="entry name" value="Tetratricopeptide repeat domain"/>
    <property type="match status" value="1"/>
</dbReference>
<dbReference type="PANTHER" id="PTHR47932:SF44">
    <property type="entry name" value="MIOREX COMPLEX COMPONENT 1"/>
    <property type="match status" value="1"/>
</dbReference>
<evidence type="ECO:0000256" key="2">
    <source>
        <dbReference type="PROSITE-ProRule" id="PRU00708"/>
    </source>
</evidence>
<accession>A0A9P3GDL0</accession>
<dbReference type="NCBIfam" id="TIGR00756">
    <property type="entry name" value="PPR"/>
    <property type="match status" value="1"/>
</dbReference>
<proteinExistence type="predicted"/>
<sequence>MGYDEGVVALMDHHLERREPDSVLQIAFAARNAMDLRFTKLQNLRANAAGSLVIRDLGPTPREVTTQTWTHAIVACAMKKALHPLLKIGAVPIGPSHAKFIAPSFDAPFMQYLSSVASRYHLGAPDSFLLNLPQRLKNLEQVAIPAPAFRRFVTRLERLPIRRHLLTIAQIVKTELLQADPLLIVDGADSVKARTHLRFVFTVDHWASLTIALARLGDENALETFCTSMHEIAGETPSLVKAALIEGYTSSHRFDKARAAAQTSISKSTPEAAVYRAHIEALLAEASYKDTLKALNLFAAHHTCINQDPEASYEGALKALDLFAAHHTCINQDPEAVSVFNTVLDWLARQSRLDEAYALLSRMQERELRPDIASFNAILRHSHDSHTIQDVLHRMDKLGVAADAETAAILLVAHLSAGADALDLVRRALNKTGTEVRSALAVDDDAQDAKWWTWWEVTSGADRKTLKAAMRAQRKRHNHRSSICNEILGRLLARDDDAGFNAAYILLTHMWANRHIVHPTLRSSSLLTPDMNCKKWRNAKELRKEVQTRRVPSHLQSLVDALELQHTDMPSCREVD</sequence>
<dbReference type="Proteomes" id="UP000703269">
    <property type="component" value="Unassembled WGS sequence"/>
</dbReference>
<reference evidence="3 4" key="1">
    <citation type="submission" date="2021-08" db="EMBL/GenBank/DDBJ databases">
        <title>Draft Genome Sequence of Phanerochaete sordida strain YK-624.</title>
        <authorList>
            <person name="Mori T."/>
            <person name="Dohra H."/>
            <person name="Suzuki T."/>
            <person name="Kawagishi H."/>
            <person name="Hirai H."/>
        </authorList>
    </citation>
    <scope>NUCLEOTIDE SEQUENCE [LARGE SCALE GENOMIC DNA]</scope>
    <source>
        <strain evidence="3 4">YK-624</strain>
    </source>
</reference>
<dbReference type="PANTHER" id="PTHR47932">
    <property type="entry name" value="ATPASE EXPRESSION PROTEIN 3"/>
    <property type="match status" value="1"/>
</dbReference>
<dbReference type="InterPro" id="IPR002885">
    <property type="entry name" value="PPR_rpt"/>
</dbReference>
<evidence type="ECO:0000256" key="1">
    <source>
        <dbReference type="ARBA" id="ARBA00022737"/>
    </source>
</evidence>
<dbReference type="Pfam" id="PF13041">
    <property type="entry name" value="PPR_2"/>
    <property type="match status" value="1"/>
</dbReference>
<keyword evidence="1" id="KW-0677">Repeat</keyword>
<organism evidence="3 4">
    <name type="scientific">Phanerochaete sordida</name>
    <dbReference type="NCBI Taxonomy" id="48140"/>
    <lineage>
        <taxon>Eukaryota</taxon>
        <taxon>Fungi</taxon>
        <taxon>Dikarya</taxon>
        <taxon>Basidiomycota</taxon>
        <taxon>Agaricomycotina</taxon>
        <taxon>Agaricomycetes</taxon>
        <taxon>Polyporales</taxon>
        <taxon>Phanerochaetaceae</taxon>
        <taxon>Phanerochaete</taxon>
    </lineage>
</organism>